<dbReference type="Proteomes" id="UP000814243">
    <property type="component" value="Unassembled WGS sequence"/>
</dbReference>
<evidence type="ECO:0000313" key="4">
    <source>
        <dbReference type="EMBL" id="KAH9633230.1"/>
    </source>
</evidence>
<dbReference type="InterPro" id="IPR016161">
    <property type="entry name" value="Ald_DH/histidinol_DH"/>
</dbReference>
<dbReference type="EMBL" id="JACEFF010000665">
    <property type="protein sequence ID" value="KAH9633230.1"/>
    <property type="molecule type" value="Genomic_DNA"/>
</dbReference>
<proteinExistence type="predicted"/>
<dbReference type="Gene3D" id="3.40.605.10">
    <property type="entry name" value="Aldehyde Dehydrogenase, Chain A, domain 1"/>
    <property type="match status" value="1"/>
</dbReference>
<keyword evidence="1" id="KW-0560">Oxidoreductase</keyword>
<dbReference type="InterPro" id="IPR016162">
    <property type="entry name" value="Ald_DH_N"/>
</dbReference>
<dbReference type="GO" id="GO:0004029">
    <property type="term" value="F:aldehyde dehydrogenase (NAD+) activity"/>
    <property type="evidence" value="ECO:0007669"/>
    <property type="project" value="TreeGrafter"/>
</dbReference>
<organism evidence="4 5">
    <name type="scientific">Spodoptera exigua</name>
    <name type="common">Beet armyworm</name>
    <name type="synonym">Noctua fulgens</name>
    <dbReference type="NCBI Taxonomy" id="7107"/>
    <lineage>
        <taxon>Eukaryota</taxon>
        <taxon>Metazoa</taxon>
        <taxon>Ecdysozoa</taxon>
        <taxon>Arthropoda</taxon>
        <taxon>Hexapoda</taxon>
        <taxon>Insecta</taxon>
        <taxon>Pterygota</taxon>
        <taxon>Neoptera</taxon>
        <taxon>Endopterygota</taxon>
        <taxon>Lepidoptera</taxon>
        <taxon>Glossata</taxon>
        <taxon>Ditrysia</taxon>
        <taxon>Noctuoidea</taxon>
        <taxon>Noctuidae</taxon>
        <taxon>Amphipyrinae</taxon>
        <taxon>Spodoptera</taxon>
    </lineage>
</organism>
<dbReference type="PANTHER" id="PTHR43570">
    <property type="entry name" value="ALDEHYDE DEHYDROGENASE"/>
    <property type="match status" value="1"/>
</dbReference>
<dbReference type="InterPro" id="IPR012394">
    <property type="entry name" value="Aldehyde_DH_NAD(P)"/>
</dbReference>
<dbReference type="SUPFAM" id="SSF53720">
    <property type="entry name" value="ALDH-like"/>
    <property type="match status" value="1"/>
</dbReference>
<keyword evidence="2" id="KW-0175">Coiled coil</keyword>
<gene>
    <name evidence="4" type="ORF">HF086_017785</name>
</gene>
<feature type="compositionally biased region" description="Basic and acidic residues" evidence="3">
    <location>
        <begin position="12"/>
        <end position="28"/>
    </location>
</feature>
<dbReference type="AlphaFoldDB" id="A0A922SD32"/>
<sequence>MNRNKRLYSNSENRHHNTRSSEKARDAYNRGVTRPVKWRLQQLKNLLRMYEENQNAMIEALRKDLRRSKMESVMLEVAYLINDLKSIIHHLEDWVKPEKVSYYFAS</sequence>
<feature type="region of interest" description="Disordered" evidence="3">
    <location>
        <begin position="1"/>
        <end position="28"/>
    </location>
</feature>
<feature type="coiled-coil region" evidence="2">
    <location>
        <begin position="40"/>
        <end position="71"/>
    </location>
</feature>
<evidence type="ECO:0000313" key="5">
    <source>
        <dbReference type="Proteomes" id="UP000814243"/>
    </source>
</evidence>
<name>A0A922SD32_SPOEX</name>
<dbReference type="PANTHER" id="PTHR43570:SF16">
    <property type="entry name" value="ALDEHYDE DEHYDROGENASE TYPE III, ISOFORM Q"/>
    <property type="match status" value="1"/>
</dbReference>
<accession>A0A922SD32</accession>
<comment type="caution">
    <text evidence="4">The sequence shown here is derived from an EMBL/GenBank/DDBJ whole genome shotgun (WGS) entry which is preliminary data.</text>
</comment>
<protein>
    <submittedName>
        <fullName evidence="4">Uncharacterized protein</fullName>
    </submittedName>
</protein>
<evidence type="ECO:0000256" key="1">
    <source>
        <dbReference type="ARBA" id="ARBA00023002"/>
    </source>
</evidence>
<dbReference type="GO" id="GO:0005737">
    <property type="term" value="C:cytoplasm"/>
    <property type="evidence" value="ECO:0007669"/>
    <property type="project" value="TreeGrafter"/>
</dbReference>
<evidence type="ECO:0000256" key="2">
    <source>
        <dbReference type="SAM" id="Coils"/>
    </source>
</evidence>
<dbReference type="GO" id="GO:0006081">
    <property type="term" value="P:aldehyde metabolic process"/>
    <property type="evidence" value="ECO:0007669"/>
    <property type="project" value="InterPro"/>
</dbReference>
<reference evidence="4" key="1">
    <citation type="journal article" date="2021" name="G3 (Bethesda)">
        <title>Genome and transcriptome analysis of the beet armyworm Spodoptera exigua reveals targets for pest control. .</title>
        <authorList>
            <person name="Simon S."/>
            <person name="Breeschoten T."/>
            <person name="Jansen H.J."/>
            <person name="Dirks R.P."/>
            <person name="Schranz M.E."/>
            <person name="Ros V.I.D."/>
        </authorList>
    </citation>
    <scope>NUCLEOTIDE SEQUENCE</scope>
    <source>
        <strain evidence="4">TB_SE_WUR_2020</strain>
    </source>
</reference>
<evidence type="ECO:0000256" key="3">
    <source>
        <dbReference type="SAM" id="MobiDB-lite"/>
    </source>
</evidence>